<keyword evidence="2" id="KW-1185">Reference proteome</keyword>
<proteinExistence type="predicted"/>
<organism evidence="1 2">
    <name type="scientific">Rhodocytophaga aerolata</name>
    <dbReference type="NCBI Taxonomy" id="455078"/>
    <lineage>
        <taxon>Bacteria</taxon>
        <taxon>Pseudomonadati</taxon>
        <taxon>Bacteroidota</taxon>
        <taxon>Cytophagia</taxon>
        <taxon>Cytophagales</taxon>
        <taxon>Rhodocytophagaceae</taxon>
        <taxon>Rhodocytophaga</taxon>
    </lineage>
</organism>
<dbReference type="RefSeq" id="WP_302042504.1">
    <property type="nucleotide sequence ID" value="NZ_JAUKPO010000082.1"/>
</dbReference>
<sequence>MISQQPSSFKDIQIHDSGLNMVITKLTIPSNWQAHYEIACDRITGGPQRYTFVVIGPKNQYIRAYAGTFSFGVMNNTSYQQALDHAITHIIKPENLTDLHFTGLQISHESEQNAKYRELAQRAAQMGQQYNILETTFTGKRAGKTFKGKILINYMVSHVGGFGTMGSLQPFRMMFAAQEHFDDLLLVAKRMDDSMIENPEYSKTVTEIGHRYRQQMAVQHQAQMQQFNAQTQQMQADHQRRMADQQASFASHQKNMAGLNQIQEVAHENYMKTLKSNGSFSTIGSEHGSHNAFVDQIYERQSFNDPWTNTKVALDGQYEYNYTNGLGDYYRTNDPTFKPTSLQGEWNKIDPLQGK</sequence>
<reference evidence="1" key="1">
    <citation type="submission" date="2023-07" db="EMBL/GenBank/DDBJ databases">
        <title>The genome sequence of Rhodocytophaga aerolata KACC 12507.</title>
        <authorList>
            <person name="Zhang X."/>
        </authorList>
    </citation>
    <scope>NUCLEOTIDE SEQUENCE</scope>
    <source>
        <strain evidence="1">KACC 12507</strain>
    </source>
</reference>
<evidence type="ECO:0000313" key="2">
    <source>
        <dbReference type="Proteomes" id="UP001168528"/>
    </source>
</evidence>
<dbReference type="Proteomes" id="UP001168528">
    <property type="component" value="Unassembled WGS sequence"/>
</dbReference>
<comment type="caution">
    <text evidence="1">The sequence shown here is derived from an EMBL/GenBank/DDBJ whole genome shotgun (WGS) entry which is preliminary data.</text>
</comment>
<protein>
    <submittedName>
        <fullName evidence="1">Uncharacterized protein</fullName>
    </submittedName>
</protein>
<gene>
    <name evidence="1" type="ORF">Q0590_35870</name>
</gene>
<evidence type="ECO:0000313" key="1">
    <source>
        <dbReference type="EMBL" id="MDO1451707.1"/>
    </source>
</evidence>
<accession>A0ABT8RL17</accession>
<name>A0ABT8RL17_9BACT</name>
<dbReference type="EMBL" id="JAUKPO010000082">
    <property type="protein sequence ID" value="MDO1451707.1"/>
    <property type="molecule type" value="Genomic_DNA"/>
</dbReference>